<keyword evidence="3" id="KW-1185">Reference proteome</keyword>
<evidence type="ECO:0000313" key="3">
    <source>
        <dbReference type="Proteomes" id="UP000651050"/>
    </source>
</evidence>
<evidence type="ECO:0000259" key="1">
    <source>
        <dbReference type="Pfam" id="PF19780"/>
    </source>
</evidence>
<dbReference type="RefSeq" id="WP_196987666.1">
    <property type="nucleotide sequence ID" value="NZ_JADWYS010000001.1"/>
</dbReference>
<name>A0A931H7Q0_9BURK</name>
<dbReference type="AlphaFoldDB" id="A0A931H7Q0"/>
<evidence type="ECO:0000313" key="2">
    <source>
        <dbReference type="EMBL" id="MBG9389895.1"/>
    </source>
</evidence>
<dbReference type="InterPro" id="IPR046232">
    <property type="entry name" value="DUF6265"/>
</dbReference>
<comment type="caution">
    <text evidence="2">The sequence shown here is derived from an EMBL/GenBank/DDBJ whole genome shotgun (WGS) entry which is preliminary data.</text>
</comment>
<reference evidence="2" key="1">
    <citation type="submission" date="2020-11" db="EMBL/GenBank/DDBJ databases">
        <title>Bacterial whole genome sequence for Caenimonas sp. DR4.4.</title>
        <authorList>
            <person name="Le V."/>
            <person name="Ko S.-R."/>
            <person name="Ahn C.-Y."/>
            <person name="Oh H.-M."/>
        </authorList>
    </citation>
    <scope>NUCLEOTIDE SEQUENCE</scope>
    <source>
        <strain evidence="2">DR4.4</strain>
    </source>
</reference>
<dbReference type="Proteomes" id="UP000651050">
    <property type="component" value="Unassembled WGS sequence"/>
</dbReference>
<sequence>MSAAQPSARRIVTAALIATCAAGSYAQSELSRVAWLAGCWRAADAEAGTEEHWMSPAGDSMLGMGRTVKQGRTVSHEFMQIRPGPGGALTFFAMPSGKPPDAFPVLRLGEREVVFENLQHEFPQRVMYRMESETRLAARIEGMRGGTLRGIDFPMDRVSCDARAAQSP</sequence>
<protein>
    <recommendedName>
        <fullName evidence="1">DUF6265 domain-containing protein</fullName>
    </recommendedName>
</protein>
<dbReference type="EMBL" id="JADWYS010000001">
    <property type="protein sequence ID" value="MBG9389895.1"/>
    <property type="molecule type" value="Genomic_DNA"/>
</dbReference>
<feature type="domain" description="DUF6265" evidence="1">
    <location>
        <begin position="34"/>
        <end position="141"/>
    </location>
</feature>
<accession>A0A931H7Q0</accession>
<organism evidence="2 3">
    <name type="scientific">Caenimonas aquaedulcis</name>
    <dbReference type="NCBI Taxonomy" id="2793270"/>
    <lineage>
        <taxon>Bacteria</taxon>
        <taxon>Pseudomonadati</taxon>
        <taxon>Pseudomonadota</taxon>
        <taxon>Betaproteobacteria</taxon>
        <taxon>Burkholderiales</taxon>
        <taxon>Comamonadaceae</taxon>
        <taxon>Caenimonas</taxon>
    </lineage>
</organism>
<gene>
    <name evidence="2" type="ORF">I5803_17825</name>
</gene>
<dbReference type="Pfam" id="PF19780">
    <property type="entry name" value="DUF6265"/>
    <property type="match status" value="1"/>
</dbReference>
<proteinExistence type="predicted"/>